<evidence type="ECO:0000313" key="5">
    <source>
        <dbReference type="Proteomes" id="UP000282832"/>
    </source>
</evidence>
<gene>
    <name evidence="4" type="ORF">EOJ36_05935</name>
</gene>
<feature type="transmembrane region" description="Helical" evidence="2">
    <location>
        <begin position="66"/>
        <end position="88"/>
    </location>
</feature>
<feature type="transmembrane region" description="Helical" evidence="2">
    <location>
        <begin position="149"/>
        <end position="171"/>
    </location>
</feature>
<organism evidence="4 5">
    <name type="scientific">Sandaracinomonas limnophila</name>
    <dbReference type="NCBI Taxonomy" id="1862386"/>
    <lineage>
        <taxon>Bacteria</taxon>
        <taxon>Pseudomonadati</taxon>
        <taxon>Bacteroidota</taxon>
        <taxon>Cytophagia</taxon>
        <taxon>Cytophagales</taxon>
        <taxon>Flectobacillaceae</taxon>
        <taxon>Sandaracinomonas</taxon>
    </lineage>
</organism>
<feature type="domain" description="HTH araC/xylS-type" evidence="3">
    <location>
        <begin position="283"/>
        <end position="388"/>
    </location>
</feature>
<name>A0A437PUM7_9BACT</name>
<comment type="caution">
    <text evidence="4">The sequence shown here is derived from an EMBL/GenBank/DDBJ whole genome shotgun (WGS) entry which is preliminary data.</text>
</comment>
<evidence type="ECO:0000256" key="2">
    <source>
        <dbReference type="SAM" id="Phobius"/>
    </source>
</evidence>
<dbReference type="SMART" id="SM00342">
    <property type="entry name" value="HTH_ARAC"/>
    <property type="match status" value="1"/>
</dbReference>
<dbReference type="OrthoDB" id="5492415at2"/>
<dbReference type="AlphaFoldDB" id="A0A437PUM7"/>
<evidence type="ECO:0000259" key="3">
    <source>
        <dbReference type="PROSITE" id="PS01124"/>
    </source>
</evidence>
<dbReference type="PANTHER" id="PTHR43280:SF29">
    <property type="entry name" value="ARAC-FAMILY TRANSCRIPTIONAL REGULATOR"/>
    <property type="match status" value="1"/>
</dbReference>
<dbReference type="EMBL" id="SACY01000002">
    <property type="protein sequence ID" value="RVU25952.1"/>
    <property type="molecule type" value="Genomic_DNA"/>
</dbReference>
<reference evidence="4 5" key="1">
    <citation type="submission" date="2019-01" db="EMBL/GenBank/DDBJ databases">
        <authorList>
            <person name="Chen W.-M."/>
        </authorList>
    </citation>
    <scope>NUCLEOTIDE SEQUENCE [LARGE SCALE GENOMIC DNA]</scope>
    <source>
        <strain evidence="4 5">FSY-15</strain>
    </source>
</reference>
<accession>A0A437PUM7</accession>
<feature type="transmembrane region" description="Helical" evidence="2">
    <location>
        <begin position="6"/>
        <end position="23"/>
    </location>
</feature>
<feature type="transmembrane region" description="Helical" evidence="2">
    <location>
        <begin position="95"/>
        <end position="117"/>
    </location>
</feature>
<keyword evidence="2" id="KW-0472">Membrane</keyword>
<feature type="transmembrane region" description="Helical" evidence="2">
    <location>
        <begin position="35"/>
        <end position="54"/>
    </location>
</feature>
<dbReference type="GO" id="GO:0003700">
    <property type="term" value="F:DNA-binding transcription factor activity"/>
    <property type="evidence" value="ECO:0007669"/>
    <property type="project" value="InterPro"/>
</dbReference>
<keyword evidence="1" id="KW-0238">DNA-binding</keyword>
<dbReference type="PROSITE" id="PS01124">
    <property type="entry name" value="HTH_ARAC_FAMILY_2"/>
    <property type="match status" value="1"/>
</dbReference>
<evidence type="ECO:0000256" key="1">
    <source>
        <dbReference type="ARBA" id="ARBA00023125"/>
    </source>
</evidence>
<dbReference type="InterPro" id="IPR018060">
    <property type="entry name" value="HTH_AraC"/>
</dbReference>
<feature type="transmembrane region" description="Helical" evidence="2">
    <location>
        <begin position="192"/>
        <end position="215"/>
    </location>
</feature>
<protein>
    <submittedName>
        <fullName evidence="4">Helix-turn-helix domain-containing protein</fullName>
    </submittedName>
</protein>
<keyword evidence="5" id="KW-1185">Reference proteome</keyword>
<dbReference type="Proteomes" id="UP000282832">
    <property type="component" value="Unassembled WGS sequence"/>
</dbReference>
<dbReference type="Pfam" id="PF12833">
    <property type="entry name" value="HTH_18"/>
    <property type="match status" value="1"/>
</dbReference>
<dbReference type="Gene3D" id="1.10.10.60">
    <property type="entry name" value="Homeodomain-like"/>
    <property type="match status" value="1"/>
</dbReference>
<keyword evidence="2" id="KW-0812">Transmembrane</keyword>
<sequence>MFYFILKNLYFFILPIFFLLVGIRHICFKRSPVSLFLGIYLLSFFVRNVSAYFLAEPEISFAPHFYVYQSLIHYLIGPSAYLYTYFALKPYKKLTFWYALHFFPFVFYTIELFPFLISSLEYKRQVLDDFLKVKELITYNKTVGFVPRIYHTIAKFISILVYTFLSIQLYIKSYFNSAKSSLYYNNKQLYRWLFFDNLLKFLSLILITLQGFGIFNPFHGFAFQPLDAFVFSDALYNFIFIVFAPKIQSGLLFKNFQDDLLNQTSNKDESINVKQKPRDALMEKINIYMETEVPFIEDSFSIKTMSQSLNVTERQVSTIIKKTYDSNFANFVAKWRLNYIKNMHSSSPEWANFTIEQMAERAGFGSRQTLHKVINRMYNQTPSDFFKEYLK</sequence>
<evidence type="ECO:0000313" key="4">
    <source>
        <dbReference type="EMBL" id="RVU25952.1"/>
    </source>
</evidence>
<keyword evidence="2" id="KW-1133">Transmembrane helix</keyword>
<proteinExistence type="predicted"/>
<dbReference type="PANTHER" id="PTHR43280">
    <property type="entry name" value="ARAC-FAMILY TRANSCRIPTIONAL REGULATOR"/>
    <property type="match status" value="1"/>
</dbReference>
<dbReference type="GO" id="GO:0043565">
    <property type="term" value="F:sequence-specific DNA binding"/>
    <property type="evidence" value="ECO:0007669"/>
    <property type="project" value="InterPro"/>
</dbReference>